<sequence length="49" mass="5293">MWTGCAGQRLRWGSGLCAQREDEQAGLRGAAWICVAVRAVAQADGVCWQ</sequence>
<protein>
    <submittedName>
        <fullName evidence="1">Uncharacterized protein</fullName>
    </submittedName>
</protein>
<dbReference type="Gramene" id="PRQ17257">
    <property type="protein sequence ID" value="PRQ17257"/>
    <property type="gene ID" value="RchiOBHm_Chr7g0193011"/>
</dbReference>
<dbReference type="AlphaFoldDB" id="A0A2P6P5N8"/>
<proteinExistence type="predicted"/>
<accession>A0A2P6P5N8</accession>
<dbReference type="EMBL" id="PDCK01000045">
    <property type="protein sequence ID" value="PRQ17257.1"/>
    <property type="molecule type" value="Genomic_DNA"/>
</dbReference>
<evidence type="ECO:0000313" key="1">
    <source>
        <dbReference type="EMBL" id="PRQ17257.1"/>
    </source>
</evidence>
<gene>
    <name evidence="1" type="ORF">RchiOBHm_Chr7g0193011</name>
</gene>
<evidence type="ECO:0000313" key="2">
    <source>
        <dbReference type="Proteomes" id="UP000238479"/>
    </source>
</evidence>
<organism evidence="1 2">
    <name type="scientific">Rosa chinensis</name>
    <name type="common">China rose</name>
    <dbReference type="NCBI Taxonomy" id="74649"/>
    <lineage>
        <taxon>Eukaryota</taxon>
        <taxon>Viridiplantae</taxon>
        <taxon>Streptophyta</taxon>
        <taxon>Embryophyta</taxon>
        <taxon>Tracheophyta</taxon>
        <taxon>Spermatophyta</taxon>
        <taxon>Magnoliopsida</taxon>
        <taxon>eudicotyledons</taxon>
        <taxon>Gunneridae</taxon>
        <taxon>Pentapetalae</taxon>
        <taxon>rosids</taxon>
        <taxon>fabids</taxon>
        <taxon>Rosales</taxon>
        <taxon>Rosaceae</taxon>
        <taxon>Rosoideae</taxon>
        <taxon>Rosoideae incertae sedis</taxon>
        <taxon>Rosa</taxon>
    </lineage>
</organism>
<dbReference type="Proteomes" id="UP000238479">
    <property type="component" value="Chromosome 7"/>
</dbReference>
<name>A0A2P6P5N8_ROSCH</name>
<comment type="caution">
    <text evidence="1">The sequence shown here is derived from an EMBL/GenBank/DDBJ whole genome shotgun (WGS) entry which is preliminary data.</text>
</comment>
<keyword evidence="2" id="KW-1185">Reference proteome</keyword>
<reference evidence="1 2" key="1">
    <citation type="journal article" date="2018" name="Nat. Genet.">
        <title>The Rosa genome provides new insights in the design of modern roses.</title>
        <authorList>
            <person name="Bendahmane M."/>
        </authorList>
    </citation>
    <scope>NUCLEOTIDE SEQUENCE [LARGE SCALE GENOMIC DNA]</scope>
    <source>
        <strain evidence="2">cv. Old Blush</strain>
    </source>
</reference>